<organism evidence="2 3">
    <name type="scientific">Novosphingobium resinovorum</name>
    <dbReference type="NCBI Taxonomy" id="158500"/>
    <lineage>
        <taxon>Bacteria</taxon>
        <taxon>Pseudomonadati</taxon>
        <taxon>Pseudomonadota</taxon>
        <taxon>Alphaproteobacteria</taxon>
        <taxon>Sphingomonadales</taxon>
        <taxon>Sphingomonadaceae</taxon>
        <taxon>Novosphingobium</taxon>
    </lineage>
</organism>
<dbReference type="AlphaFoldDB" id="A0A031JZU1"/>
<keyword evidence="1" id="KW-0472">Membrane</keyword>
<dbReference type="EMBL" id="JFYZ01000008">
    <property type="protein sequence ID" value="EZP82459.1"/>
    <property type="molecule type" value="Genomic_DNA"/>
</dbReference>
<keyword evidence="1" id="KW-0812">Transmembrane</keyword>
<gene>
    <name evidence="2" type="ORF">BV97_01956</name>
</gene>
<comment type="caution">
    <text evidence="2">The sequence shown here is derived from an EMBL/GenBank/DDBJ whole genome shotgun (WGS) entry which is preliminary data.</text>
</comment>
<accession>A0A031JZU1</accession>
<dbReference type="PROSITE" id="PS51257">
    <property type="entry name" value="PROKAR_LIPOPROTEIN"/>
    <property type="match status" value="1"/>
</dbReference>
<name>A0A031JZU1_9SPHN</name>
<sequence>MERRTLTGGLLVASGIVGVSCAGVQRGFLDDEGNEDALWRLGNAQEFFPTGDFRRPGDLLYQLGIVSQLALTACVVATGWTDEDCRRRIGQDIAKAHFYATAGGLQFESDTFARLIPLLSPYGRWRWPATVAAVAIGNVDAGEIKFAVSQLLGAVRLHLVSADGKATRR</sequence>
<dbReference type="eggNOG" id="ENOG5032PJG">
    <property type="taxonomic scope" value="Bacteria"/>
</dbReference>
<protein>
    <submittedName>
        <fullName evidence="2">Uncharacterized protein</fullName>
    </submittedName>
</protein>
<dbReference type="RefSeq" id="WP_155986234.1">
    <property type="nucleotide sequence ID" value="NZ_JFYZ01000008.1"/>
</dbReference>
<evidence type="ECO:0000313" key="3">
    <source>
        <dbReference type="Proteomes" id="UP000024329"/>
    </source>
</evidence>
<reference evidence="2 3" key="1">
    <citation type="submission" date="2014-03" db="EMBL/GenBank/DDBJ databases">
        <title>Whole genome sequence of Novosphingobium resinovorum KF1.</title>
        <authorList>
            <person name="Gan H.M."/>
            <person name="Gan H.Y."/>
            <person name="Chew T.H."/>
            <person name="Savka M.A."/>
        </authorList>
    </citation>
    <scope>NUCLEOTIDE SEQUENCE [LARGE SCALE GENOMIC DNA]</scope>
    <source>
        <strain evidence="2 3">KF1</strain>
    </source>
</reference>
<dbReference type="Proteomes" id="UP000024329">
    <property type="component" value="Unassembled WGS sequence"/>
</dbReference>
<evidence type="ECO:0000313" key="2">
    <source>
        <dbReference type="EMBL" id="EZP82459.1"/>
    </source>
</evidence>
<keyword evidence="1" id="KW-1133">Transmembrane helix</keyword>
<feature type="transmembrane region" description="Helical" evidence="1">
    <location>
        <begin position="59"/>
        <end position="80"/>
    </location>
</feature>
<evidence type="ECO:0000256" key="1">
    <source>
        <dbReference type="SAM" id="Phobius"/>
    </source>
</evidence>
<proteinExistence type="predicted"/>